<name>A0ACB8U1R3_9APHY</name>
<comment type="caution">
    <text evidence="1">The sequence shown here is derived from an EMBL/GenBank/DDBJ whole genome shotgun (WGS) entry which is preliminary data.</text>
</comment>
<keyword evidence="2" id="KW-1185">Reference proteome</keyword>
<dbReference type="Proteomes" id="UP001055072">
    <property type="component" value="Unassembled WGS sequence"/>
</dbReference>
<evidence type="ECO:0000313" key="2">
    <source>
        <dbReference type="Proteomes" id="UP001055072"/>
    </source>
</evidence>
<sequence length="207" mass="22861">MALTVGGRRGVCVTMKRCDCWVLHGQCCVTPPPSKDLPAAKESKRRRRPALTSVDSISIARLDGSSRGHSAAEDSNRSKDLRAASPQQLLFPLKFEYFPPLPGLVPRTTTHPNISCTSPPLAVAYRRPIHSRPLSFLTPSASLLSPALRTPADNQNISVRPPRLIKNPFPGVSLLSRNSRHFRRPERPRWSTNAHFTIGDFTLGILT</sequence>
<dbReference type="EMBL" id="MU274914">
    <property type="protein sequence ID" value="KAI0088221.1"/>
    <property type="molecule type" value="Genomic_DNA"/>
</dbReference>
<protein>
    <submittedName>
        <fullName evidence="1">Uncharacterized protein</fullName>
    </submittedName>
</protein>
<organism evidence="1 2">
    <name type="scientific">Irpex rosettiformis</name>
    <dbReference type="NCBI Taxonomy" id="378272"/>
    <lineage>
        <taxon>Eukaryota</taxon>
        <taxon>Fungi</taxon>
        <taxon>Dikarya</taxon>
        <taxon>Basidiomycota</taxon>
        <taxon>Agaricomycotina</taxon>
        <taxon>Agaricomycetes</taxon>
        <taxon>Polyporales</taxon>
        <taxon>Irpicaceae</taxon>
        <taxon>Irpex</taxon>
    </lineage>
</organism>
<evidence type="ECO:0000313" key="1">
    <source>
        <dbReference type="EMBL" id="KAI0088221.1"/>
    </source>
</evidence>
<reference evidence="1" key="1">
    <citation type="journal article" date="2021" name="Environ. Microbiol.">
        <title>Gene family expansions and transcriptome signatures uncover fungal adaptations to wood decay.</title>
        <authorList>
            <person name="Hage H."/>
            <person name="Miyauchi S."/>
            <person name="Viragh M."/>
            <person name="Drula E."/>
            <person name="Min B."/>
            <person name="Chaduli D."/>
            <person name="Navarro D."/>
            <person name="Favel A."/>
            <person name="Norest M."/>
            <person name="Lesage-Meessen L."/>
            <person name="Balint B."/>
            <person name="Merenyi Z."/>
            <person name="de Eugenio L."/>
            <person name="Morin E."/>
            <person name="Martinez A.T."/>
            <person name="Baldrian P."/>
            <person name="Stursova M."/>
            <person name="Martinez M.J."/>
            <person name="Novotny C."/>
            <person name="Magnuson J.K."/>
            <person name="Spatafora J.W."/>
            <person name="Maurice S."/>
            <person name="Pangilinan J."/>
            <person name="Andreopoulos W."/>
            <person name="LaButti K."/>
            <person name="Hundley H."/>
            <person name="Na H."/>
            <person name="Kuo A."/>
            <person name="Barry K."/>
            <person name="Lipzen A."/>
            <person name="Henrissat B."/>
            <person name="Riley R."/>
            <person name="Ahrendt S."/>
            <person name="Nagy L.G."/>
            <person name="Grigoriev I.V."/>
            <person name="Martin F."/>
            <person name="Rosso M.N."/>
        </authorList>
    </citation>
    <scope>NUCLEOTIDE SEQUENCE</scope>
    <source>
        <strain evidence="1">CBS 384.51</strain>
    </source>
</reference>
<proteinExistence type="predicted"/>
<accession>A0ACB8U1R3</accession>
<gene>
    <name evidence="1" type="ORF">BDY19DRAFT_185683</name>
</gene>